<gene>
    <name evidence="1" type="ORF">LTR37_016066</name>
</gene>
<protein>
    <submittedName>
        <fullName evidence="1">Uncharacterized protein</fullName>
    </submittedName>
</protein>
<evidence type="ECO:0000313" key="1">
    <source>
        <dbReference type="EMBL" id="KAK3700187.1"/>
    </source>
</evidence>
<keyword evidence="2" id="KW-1185">Reference proteome</keyword>
<reference evidence="1" key="1">
    <citation type="submission" date="2023-07" db="EMBL/GenBank/DDBJ databases">
        <title>Black Yeasts Isolated from many extreme environments.</title>
        <authorList>
            <person name="Coleine C."/>
            <person name="Stajich J.E."/>
            <person name="Selbmann L."/>
        </authorList>
    </citation>
    <scope>NUCLEOTIDE SEQUENCE</scope>
    <source>
        <strain evidence="1">CCFEE 5714</strain>
    </source>
</reference>
<comment type="caution">
    <text evidence="1">The sequence shown here is derived from an EMBL/GenBank/DDBJ whole genome shotgun (WGS) entry which is preliminary data.</text>
</comment>
<proteinExistence type="predicted"/>
<sequence>MATSGSAYQHQHQSTVFDKHLSDNRYPIDSTKYIPNIDQPDFDSLFGTTTRHHECTGHSKKPSGGSKAKEILNKVGNRIEAVVSPGKQKKLEAEKAAQQAAERKEKSKAEDDKVKQDMEAFRKMRDAGKTFVDPRKAPQPPGKGNSGGAGSSKS</sequence>
<accession>A0ACC3MRL9</accession>
<organism evidence="1 2">
    <name type="scientific">Vermiconidia calcicola</name>
    <dbReference type="NCBI Taxonomy" id="1690605"/>
    <lineage>
        <taxon>Eukaryota</taxon>
        <taxon>Fungi</taxon>
        <taxon>Dikarya</taxon>
        <taxon>Ascomycota</taxon>
        <taxon>Pezizomycotina</taxon>
        <taxon>Dothideomycetes</taxon>
        <taxon>Dothideomycetidae</taxon>
        <taxon>Mycosphaerellales</taxon>
        <taxon>Extremaceae</taxon>
        <taxon>Vermiconidia</taxon>
    </lineage>
</organism>
<evidence type="ECO:0000313" key="2">
    <source>
        <dbReference type="Proteomes" id="UP001281147"/>
    </source>
</evidence>
<name>A0ACC3MRL9_9PEZI</name>
<dbReference type="EMBL" id="JAUTXU010000188">
    <property type="protein sequence ID" value="KAK3700187.1"/>
    <property type="molecule type" value="Genomic_DNA"/>
</dbReference>
<dbReference type="Proteomes" id="UP001281147">
    <property type="component" value="Unassembled WGS sequence"/>
</dbReference>